<dbReference type="PANTHER" id="PTHR33913">
    <property type="entry name" value="ALEURONE LAYER MORPHOGENESIS PROTEIN"/>
    <property type="match status" value="1"/>
</dbReference>
<feature type="compositionally biased region" description="Polar residues" evidence="1">
    <location>
        <begin position="426"/>
        <end position="440"/>
    </location>
</feature>
<evidence type="ECO:0000256" key="1">
    <source>
        <dbReference type="SAM" id="MobiDB-lite"/>
    </source>
</evidence>
<dbReference type="AlphaFoldDB" id="M8BKF4"/>
<dbReference type="PANTHER" id="PTHR33913:SF4">
    <property type="entry name" value="DRBM DOMAIN-CONTAINING PROTEIN"/>
    <property type="match status" value="1"/>
</dbReference>
<dbReference type="InterPro" id="IPR057237">
    <property type="entry name" value="DUF7915"/>
</dbReference>
<feature type="compositionally biased region" description="Basic residues" evidence="1">
    <location>
        <begin position="442"/>
        <end position="451"/>
    </location>
</feature>
<proteinExistence type="predicted"/>
<feature type="domain" description="DUF7915" evidence="3">
    <location>
        <begin position="290"/>
        <end position="403"/>
    </location>
</feature>
<dbReference type="Pfam" id="PF25502">
    <property type="entry name" value="DUF7915"/>
    <property type="match status" value="1"/>
</dbReference>
<dbReference type="ExpressionAtlas" id="M8BKF4">
    <property type="expression patterns" value="baseline"/>
</dbReference>
<dbReference type="Pfam" id="PF25500">
    <property type="entry name" value="DUF7913"/>
    <property type="match status" value="1"/>
</dbReference>
<sequence length="690" mass="77439">MEEAVGLLVERLVKPALPQGLERRYMAPEKQTAVAQQVLQASRPHDASFPLRYLVLPLSIHRLRKIHLQYLLDRAAGKLVPWLGRFMAAAGRTALVKAVRTSLATYHITALVPPVSTLNAFEKIERAFLWAGSEPLTRFLVVNAKMMSDAITWTLITNGAYSAASAYKIHTAIILYNYYHRMMFPYLAFADAKLFLVCASHFIGEDILTHYHKQQNKSGKHVSSSIFDRAAMQACEIAQGLDASKDSPDMALWPISKVAVLLLDPTRKRCLMECSANTEGISSTIEKEIDAEAGNSALAGPYMFQKLAFSEVEHRTGMERSNFRVLDEKLAYSLSKERTTTKVFILEYVQTMKGNLVEMSLEELISSMTGPVCVNAPFAKTTSVVEYYHILPYKEILLELLNREWPSDGNVEVQDMNSTFKKKPTKNVSIPKQSKQTIGAKSSHKVQKSRASRLEKNRKRNFEASRATDAVYAEGPDGENAKQKQSIYMNVPQDVPIEFFSTRECEASGVAENSNDQFRDSVLEIRKIRDSILRKEFILQEGSAQCDMDIQKLKTEEKMTTEVLSIMEKYKEPSSNIMKVANLTFSGDDGKTKSTNKMGLNLKEALSQRDKCMELAEICYDCGWMAPRYTVVPSLVDGMHVGEVRLKCPDFEMSITGDPRLTPHDARCSAAANMILELGKKAEEKGQNDN</sequence>
<evidence type="ECO:0000313" key="4">
    <source>
        <dbReference type="EnsemblPlants" id="EMT07234"/>
    </source>
</evidence>
<protein>
    <submittedName>
        <fullName evidence="4">Uncharacterized protein</fullName>
    </submittedName>
</protein>
<evidence type="ECO:0000259" key="2">
    <source>
        <dbReference type="Pfam" id="PF25500"/>
    </source>
</evidence>
<name>M8BKF4_AEGTA</name>
<evidence type="ECO:0000259" key="3">
    <source>
        <dbReference type="Pfam" id="PF25502"/>
    </source>
</evidence>
<accession>M8BKF4</accession>
<reference evidence="4" key="1">
    <citation type="submission" date="2015-06" db="UniProtKB">
        <authorList>
            <consortium name="EnsemblPlants"/>
        </authorList>
    </citation>
    <scope>IDENTIFICATION</scope>
</reference>
<dbReference type="EnsemblPlants" id="EMT07234">
    <property type="protein sequence ID" value="EMT07234"/>
    <property type="gene ID" value="F775_03282"/>
</dbReference>
<feature type="region of interest" description="Disordered" evidence="1">
    <location>
        <begin position="422"/>
        <end position="460"/>
    </location>
</feature>
<organism evidence="4">
    <name type="scientific">Aegilops tauschii</name>
    <name type="common">Tausch's goatgrass</name>
    <name type="synonym">Aegilops squarrosa</name>
    <dbReference type="NCBI Taxonomy" id="37682"/>
    <lineage>
        <taxon>Eukaryota</taxon>
        <taxon>Viridiplantae</taxon>
        <taxon>Streptophyta</taxon>
        <taxon>Embryophyta</taxon>
        <taxon>Tracheophyta</taxon>
        <taxon>Spermatophyta</taxon>
        <taxon>Magnoliopsida</taxon>
        <taxon>Liliopsida</taxon>
        <taxon>Poales</taxon>
        <taxon>Poaceae</taxon>
        <taxon>BOP clade</taxon>
        <taxon>Pooideae</taxon>
        <taxon>Triticodae</taxon>
        <taxon>Triticeae</taxon>
        <taxon>Triticinae</taxon>
        <taxon>Aegilops</taxon>
    </lineage>
</organism>
<feature type="domain" description="DUF7913" evidence="2">
    <location>
        <begin position="166"/>
        <end position="242"/>
    </location>
</feature>
<dbReference type="InterPro" id="IPR057235">
    <property type="entry name" value="DUF7913"/>
</dbReference>